<feature type="domain" description="Peptidase M28" evidence="3">
    <location>
        <begin position="73"/>
        <end position="283"/>
    </location>
</feature>
<dbReference type="EMBL" id="RYZH01000016">
    <property type="protein sequence ID" value="RUL87878.1"/>
    <property type="molecule type" value="Genomic_DNA"/>
</dbReference>
<comment type="caution">
    <text evidence="4">The sequence shown here is derived from an EMBL/GenBank/DDBJ whole genome shotgun (WGS) entry which is preliminary data.</text>
</comment>
<protein>
    <submittedName>
        <fullName evidence="4">M28 family peptidase</fullName>
    </submittedName>
</protein>
<organism evidence="4 5">
    <name type="scientific">Tautonia sociabilis</name>
    <dbReference type="NCBI Taxonomy" id="2080755"/>
    <lineage>
        <taxon>Bacteria</taxon>
        <taxon>Pseudomonadati</taxon>
        <taxon>Planctomycetota</taxon>
        <taxon>Planctomycetia</taxon>
        <taxon>Isosphaerales</taxon>
        <taxon>Isosphaeraceae</taxon>
        <taxon>Tautonia</taxon>
    </lineage>
</organism>
<evidence type="ECO:0000256" key="2">
    <source>
        <dbReference type="ARBA" id="ARBA00023315"/>
    </source>
</evidence>
<keyword evidence="2" id="KW-0012">Acyltransferase</keyword>
<dbReference type="OrthoDB" id="256090at2"/>
<dbReference type="AlphaFoldDB" id="A0A432MLB4"/>
<dbReference type="SUPFAM" id="SSF53187">
    <property type="entry name" value="Zn-dependent exopeptidases"/>
    <property type="match status" value="1"/>
</dbReference>
<accession>A0A432MLB4</accession>
<dbReference type="InterPro" id="IPR007484">
    <property type="entry name" value="Peptidase_M28"/>
</dbReference>
<reference evidence="4 5" key="2">
    <citation type="submission" date="2019-01" db="EMBL/GenBank/DDBJ databases">
        <title>Tautonia sociabilis, a novel thermotolerant planctomycete of Isosphaeraceae family, isolated from a 4000 m deep subterranean habitat.</title>
        <authorList>
            <person name="Kovaleva O.L."/>
            <person name="Elcheninov A.G."/>
            <person name="Van Heerden E."/>
            <person name="Toshchakov S.V."/>
            <person name="Novikov A."/>
            <person name="Bonch-Osmolovskaya E.A."/>
            <person name="Kublanov I.V."/>
        </authorList>
    </citation>
    <scope>NUCLEOTIDE SEQUENCE [LARGE SCALE GENOMIC DNA]</scope>
    <source>
        <strain evidence="4 5">GM2012</strain>
    </source>
</reference>
<keyword evidence="5" id="KW-1185">Reference proteome</keyword>
<dbReference type="InterPro" id="IPR040234">
    <property type="entry name" value="QC/QCL"/>
</dbReference>
<evidence type="ECO:0000256" key="1">
    <source>
        <dbReference type="ARBA" id="ARBA00022679"/>
    </source>
</evidence>
<dbReference type="Gene3D" id="3.40.630.10">
    <property type="entry name" value="Zn peptidases"/>
    <property type="match status" value="1"/>
</dbReference>
<gene>
    <name evidence="4" type="ORF">TsocGM_10115</name>
</gene>
<dbReference type="GO" id="GO:0008270">
    <property type="term" value="F:zinc ion binding"/>
    <property type="evidence" value="ECO:0007669"/>
    <property type="project" value="TreeGrafter"/>
</dbReference>
<reference evidence="4 5" key="1">
    <citation type="submission" date="2018-12" db="EMBL/GenBank/DDBJ databases">
        <authorList>
            <person name="Toschakov S.V."/>
        </authorList>
    </citation>
    <scope>NUCLEOTIDE SEQUENCE [LARGE SCALE GENOMIC DNA]</scope>
    <source>
        <strain evidence="4 5">GM2012</strain>
    </source>
</reference>
<evidence type="ECO:0000313" key="4">
    <source>
        <dbReference type="EMBL" id="RUL87878.1"/>
    </source>
</evidence>
<dbReference type="PANTHER" id="PTHR12283">
    <property type="entry name" value="GLUTAMINYL-PEPTIDE CYCLOTRANSFERASE"/>
    <property type="match status" value="1"/>
</dbReference>
<name>A0A432MLB4_9BACT</name>
<keyword evidence="1" id="KW-0808">Transferase</keyword>
<evidence type="ECO:0000313" key="5">
    <source>
        <dbReference type="Proteomes" id="UP000280296"/>
    </source>
</evidence>
<dbReference type="Proteomes" id="UP000280296">
    <property type="component" value="Unassembled WGS sequence"/>
</dbReference>
<dbReference type="PANTHER" id="PTHR12283:SF6">
    <property type="entry name" value="GLUTAMINYL-PEPTIDE CYCLOTRANSFERASE-RELATED"/>
    <property type="match status" value="1"/>
</dbReference>
<dbReference type="RefSeq" id="WP_126725194.1">
    <property type="nucleotide sequence ID" value="NZ_RYZH01000016.1"/>
</dbReference>
<proteinExistence type="predicted"/>
<dbReference type="Pfam" id="PF04389">
    <property type="entry name" value="Peptidase_M28"/>
    <property type="match status" value="1"/>
</dbReference>
<sequence>MNLPKRDDRFDGGRAMADLIRLCALGPRPSGSAANQRQRELVAEHFRRCGGTVRIQEFSGDHPLTGEPVPMANVVASWRPGEADRILIGAHGDTRPRADLERDPVRRLGPFVGANDGASGVAALMELARLLPDVGIGLGVDLAMFDAEELVFDEEGAYCLGSLEFARRAREDEEAGGPRYGAALVLDMIAGREMVLRREGFGLDYAWWLTEEVWDIARGLGASRFSEAIGRYVEDDHLPLLAAGIPAIALVDIEFPQWHTLGDVPEACSAGSIAEVGRVVLAWIERWADSSQQTT</sequence>
<evidence type="ECO:0000259" key="3">
    <source>
        <dbReference type="Pfam" id="PF04389"/>
    </source>
</evidence>
<dbReference type="GO" id="GO:0016603">
    <property type="term" value="F:glutaminyl-peptide cyclotransferase activity"/>
    <property type="evidence" value="ECO:0007669"/>
    <property type="project" value="TreeGrafter"/>
</dbReference>